<evidence type="ECO:0000313" key="2">
    <source>
        <dbReference type="EMBL" id="MCW3172226.1"/>
    </source>
</evidence>
<dbReference type="EMBL" id="JAPDMX010000012">
    <property type="protein sequence ID" value="MCW3172226.1"/>
    <property type="molecule type" value="Genomic_DNA"/>
</dbReference>
<evidence type="ECO:0000313" key="3">
    <source>
        <dbReference type="Proteomes" id="UP001163714"/>
    </source>
</evidence>
<dbReference type="SUPFAM" id="SSF55729">
    <property type="entry name" value="Acyl-CoA N-acyltransferases (Nat)"/>
    <property type="match status" value="1"/>
</dbReference>
<comment type="caution">
    <text evidence="2">The sequence shown here is derived from an EMBL/GenBank/DDBJ whole genome shotgun (WGS) entry which is preliminary data.</text>
</comment>
<dbReference type="PANTHER" id="PTHR31435">
    <property type="entry name" value="PROTEIN NATD1"/>
    <property type="match status" value="1"/>
</dbReference>
<dbReference type="InterPro" id="IPR045057">
    <property type="entry name" value="Gcn5-rel_NAT"/>
</dbReference>
<proteinExistence type="predicted"/>
<dbReference type="PROSITE" id="PS51729">
    <property type="entry name" value="GNAT_YJDJ"/>
    <property type="match status" value="1"/>
</dbReference>
<dbReference type="CDD" id="cd04301">
    <property type="entry name" value="NAT_SF"/>
    <property type="match status" value="1"/>
</dbReference>
<keyword evidence="3" id="KW-1185">Reference proteome</keyword>
<feature type="domain" description="N-acetyltransferase" evidence="1">
    <location>
        <begin position="7"/>
        <end position="82"/>
    </location>
</feature>
<reference evidence="2" key="1">
    <citation type="submission" date="2022-10" db="EMBL/GenBank/DDBJ databases">
        <title>Shewanella flava sp. nov, isolated from the estuary of the Fenhe River into the Yellow River.</title>
        <authorList>
            <person name="Li Y."/>
        </authorList>
    </citation>
    <scope>NUCLEOTIDE SEQUENCE</scope>
    <source>
        <strain evidence="2">FYR11-62</strain>
    </source>
</reference>
<dbReference type="PANTHER" id="PTHR31435:SF9">
    <property type="entry name" value="PROTEIN NATD1"/>
    <property type="match status" value="1"/>
</dbReference>
<sequence length="82" mass="9422">MNALAVIHQPEMHRFLVEINQEQAILEYRLVEDKINFHHTFVPPAMRGKGIAESLVRTGLSWAKQQQLTIEASCSYVQKFLA</sequence>
<protein>
    <submittedName>
        <fullName evidence="2">N-acetyltransferase</fullName>
    </submittedName>
</protein>
<dbReference type="Gene3D" id="3.40.630.30">
    <property type="match status" value="1"/>
</dbReference>
<dbReference type="RefSeq" id="WP_264725777.1">
    <property type="nucleotide sequence ID" value="NZ_JAPDMX010000012.1"/>
</dbReference>
<organism evidence="2 3">
    <name type="scientific">Shewanella subflava</name>
    <dbReference type="NCBI Taxonomy" id="2986476"/>
    <lineage>
        <taxon>Bacteria</taxon>
        <taxon>Pseudomonadati</taxon>
        <taxon>Pseudomonadota</taxon>
        <taxon>Gammaproteobacteria</taxon>
        <taxon>Alteromonadales</taxon>
        <taxon>Shewanellaceae</taxon>
        <taxon>Shewanella</taxon>
    </lineage>
</organism>
<dbReference type="InterPro" id="IPR031165">
    <property type="entry name" value="GNAT_YJDJ"/>
</dbReference>
<dbReference type="Proteomes" id="UP001163714">
    <property type="component" value="Unassembled WGS sequence"/>
</dbReference>
<accession>A0ABT3I835</accession>
<dbReference type="InterPro" id="IPR016181">
    <property type="entry name" value="Acyl_CoA_acyltransferase"/>
</dbReference>
<dbReference type="Pfam" id="PF14542">
    <property type="entry name" value="Acetyltransf_CG"/>
    <property type="match status" value="1"/>
</dbReference>
<evidence type="ECO:0000259" key="1">
    <source>
        <dbReference type="PROSITE" id="PS51729"/>
    </source>
</evidence>
<gene>
    <name evidence="2" type="ORF">OHT75_07020</name>
</gene>
<name>A0ABT3I835_9GAMM</name>